<comment type="subcellular location">
    <subcellularLocation>
        <location evidence="1">Cell membrane</location>
        <topology evidence="1">Multi-pass membrane protein</topology>
    </subcellularLocation>
</comment>
<feature type="transmembrane region" description="Helical" evidence="6">
    <location>
        <begin position="220"/>
        <end position="240"/>
    </location>
</feature>
<sequence length="342" mass="36960">MRATAPVARRLPVIEVVVLVAFLLLPAVLELTLDNTYYLTGLATRMLLLAIFAISFDLCWGYSGIMAFGQGLFFGAAGYVVGLLGRDAELAQLVVTVPIAILVSLVFAGLIAWFLLLGRRTPTIIFVAMGTLTASYAAERLAGGWNYIGAANGLSSIEIMMLGGLEFFDGEYHFYYLALAFLVAVYALCRMIVKSQFGLVLAGIRENEERLAFFGYRVQVFKAVIFTFAGAVAGLSGALYSYHEGYAGIDMLGIQTSTMAVLYAFVGGTGTLIGPVIGVVGVEVATNWLADLEGIRNYWQSILGLLLLIVIAYRPTGLLGFIVSHRERVGSYGRPPKSGRKR</sequence>
<comment type="caution">
    <text evidence="7">The sequence shown here is derived from an EMBL/GenBank/DDBJ whole genome shotgun (WGS) entry which is preliminary data.</text>
</comment>
<evidence type="ECO:0000256" key="4">
    <source>
        <dbReference type="ARBA" id="ARBA00022989"/>
    </source>
</evidence>
<proteinExistence type="predicted"/>
<evidence type="ECO:0000313" key="7">
    <source>
        <dbReference type="EMBL" id="MFC3228833.1"/>
    </source>
</evidence>
<evidence type="ECO:0000256" key="3">
    <source>
        <dbReference type="ARBA" id="ARBA00022692"/>
    </source>
</evidence>
<gene>
    <name evidence="7" type="ORF">ACFOGJ_16430</name>
</gene>
<accession>A0ABV7L2H0</accession>
<feature type="transmembrane region" description="Helical" evidence="6">
    <location>
        <begin position="174"/>
        <end position="193"/>
    </location>
</feature>
<dbReference type="Proteomes" id="UP001595528">
    <property type="component" value="Unassembled WGS sequence"/>
</dbReference>
<dbReference type="RefSeq" id="WP_379902315.1">
    <property type="nucleotide sequence ID" value="NZ_JBHRTR010000028.1"/>
</dbReference>
<dbReference type="CDD" id="cd06581">
    <property type="entry name" value="TM_PBP1_LivM_like"/>
    <property type="match status" value="1"/>
</dbReference>
<dbReference type="Pfam" id="PF02653">
    <property type="entry name" value="BPD_transp_2"/>
    <property type="match status" value="1"/>
</dbReference>
<keyword evidence="8" id="KW-1185">Reference proteome</keyword>
<name>A0ABV7L2H0_9PROT</name>
<evidence type="ECO:0000256" key="1">
    <source>
        <dbReference type="ARBA" id="ARBA00004651"/>
    </source>
</evidence>
<protein>
    <submittedName>
        <fullName evidence="7">Branched-chain amino acid ABC transporter permease</fullName>
    </submittedName>
</protein>
<feature type="transmembrane region" description="Helical" evidence="6">
    <location>
        <begin position="65"/>
        <end position="84"/>
    </location>
</feature>
<evidence type="ECO:0000256" key="5">
    <source>
        <dbReference type="ARBA" id="ARBA00023136"/>
    </source>
</evidence>
<dbReference type="PANTHER" id="PTHR30482:SF17">
    <property type="entry name" value="ABC TRANSPORTER ATP-BINDING PROTEIN"/>
    <property type="match status" value="1"/>
</dbReference>
<dbReference type="EMBL" id="JBHRTR010000028">
    <property type="protein sequence ID" value="MFC3228833.1"/>
    <property type="molecule type" value="Genomic_DNA"/>
</dbReference>
<organism evidence="7 8">
    <name type="scientific">Marinibaculum pumilum</name>
    <dbReference type="NCBI Taxonomy" id="1766165"/>
    <lineage>
        <taxon>Bacteria</taxon>
        <taxon>Pseudomonadati</taxon>
        <taxon>Pseudomonadota</taxon>
        <taxon>Alphaproteobacteria</taxon>
        <taxon>Rhodospirillales</taxon>
        <taxon>Rhodospirillaceae</taxon>
        <taxon>Marinibaculum</taxon>
    </lineage>
</organism>
<feature type="transmembrane region" description="Helical" evidence="6">
    <location>
        <begin position="302"/>
        <end position="324"/>
    </location>
</feature>
<feature type="transmembrane region" description="Helical" evidence="6">
    <location>
        <begin position="261"/>
        <end position="282"/>
    </location>
</feature>
<feature type="transmembrane region" description="Helical" evidence="6">
    <location>
        <begin position="37"/>
        <end position="58"/>
    </location>
</feature>
<evidence type="ECO:0000256" key="6">
    <source>
        <dbReference type="SAM" id="Phobius"/>
    </source>
</evidence>
<feature type="transmembrane region" description="Helical" evidence="6">
    <location>
        <begin position="123"/>
        <end position="138"/>
    </location>
</feature>
<dbReference type="InterPro" id="IPR043428">
    <property type="entry name" value="LivM-like"/>
</dbReference>
<keyword evidence="5 6" id="KW-0472">Membrane</keyword>
<feature type="transmembrane region" description="Helical" evidence="6">
    <location>
        <begin position="90"/>
        <end position="116"/>
    </location>
</feature>
<keyword evidence="4 6" id="KW-1133">Transmembrane helix</keyword>
<evidence type="ECO:0000313" key="8">
    <source>
        <dbReference type="Proteomes" id="UP001595528"/>
    </source>
</evidence>
<dbReference type="PANTHER" id="PTHR30482">
    <property type="entry name" value="HIGH-AFFINITY BRANCHED-CHAIN AMINO ACID TRANSPORT SYSTEM PERMEASE"/>
    <property type="match status" value="1"/>
</dbReference>
<keyword evidence="3 6" id="KW-0812">Transmembrane</keyword>
<dbReference type="InterPro" id="IPR001851">
    <property type="entry name" value="ABC_transp_permease"/>
</dbReference>
<reference evidence="8" key="1">
    <citation type="journal article" date="2019" name="Int. J. Syst. Evol. Microbiol.">
        <title>The Global Catalogue of Microorganisms (GCM) 10K type strain sequencing project: providing services to taxonomists for standard genome sequencing and annotation.</title>
        <authorList>
            <consortium name="The Broad Institute Genomics Platform"/>
            <consortium name="The Broad Institute Genome Sequencing Center for Infectious Disease"/>
            <person name="Wu L."/>
            <person name="Ma J."/>
        </authorList>
    </citation>
    <scope>NUCLEOTIDE SEQUENCE [LARGE SCALE GENOMIC DNA]</scope>
    <source>
        <strain evidence="8">KCTC 42964</strain>
    </source>
</reference>
<keyword evidence="2" id="KW-1003">Cell membrane</keyword>
<feature type="transmembrane region" description="Helical" evidence="6">
    <location>
        <begin position="12"/>
        <end position="31"/>
    </location>
</feature>
<evidence type="ECO:0000256" key="2">
    <source>
        <dbReference type="ARBA" id="ARBA00022475"/>
    </source>
</evidence>